<name>A0A1Y3BG92_EURMA</name>
<feature type="transmembrane region" description="Helical" evidence="1">
    <location>
        <begin position="29"/>
        <end position="48"/>
    </location>
</feature>
<evidence type="ECO:0000256" key="1">
    <source>
        <dbReference type="SAM" id="Phobius"/>
    </source>
</evidence>
<proteinExistence type="predicted"/>
<dbReference type="EMBL" id="MUJZ01029043">
    <property type="protein sequence ID" value="OTF78185.1"/>
    <property type="molecule type" value="Genomic_DNA"/>
</dbReference>
<keyword evidence="1" id="KW-0812">Transmembrane</keyword>
<reference evidence="2 3" key="1">
    <citation type="submission" date="2017-03" db="EMBL/GenBank/DDBJ databases">
        <title>Genome Survey of Euroglyphus maynei.</title>
        <authorList>
            <person name="Arlian L.G."/>
            <person name="Morgan M.S."/>
            <person name="Rider S.D."/>
        </authorList>
    </citation>
    <scope>NUCLEOTIDE SEQUENCE [LARGE SCALE GENOMIC DNA]</scope>
    <source>
        <strain evidence="2">Arlian Lab</strain>
        <tissue evidence="2">Whole body</tissue>
    </source>
</reference>
<comment type="caution">
    <text evidence="2">The sequence shown here is derived from an EMBL/GenBank/DDBJ whole genome shotgun (WGS) entry which is preliminary data.</text>
</comment>
<keyword evidence="1" id="KW-1133">Transmembrane helix</keyword>
<keyword evidence="1" id="KW-0472">Membrane</keyword>
<keyword evidence="3" id="KW-1185">Reference proteome</keyword>
<accession>A0A1Y3BG92</accession>
<gene>
    <name evidence="2" type="ORF">BLA29_009428</name>
</gene>
<evidence type="ECO:0000313" key="3">
    <source>
        <dbReference type="Proteomes" id="UP000194236"/>
    </source>
</evidence>
<protein>
    <submittedName>
        <fullName evidence="2">Uncharacterized protein</fullName>
    </submittedName>
</protein>
<evidence type="ECO:0000313" key="2">
    <source>
        <dbReference type="EMBL" id="OTF78185.1"/>
    </source>
</evidence>
<dbReference type="Proteomes" id="UP000194236">
    <property type="component" value="Unassembled WGS sequence"/>
</dbReference>
<dbReference type="AlphaFoldDB" id="A0A1Y3BG92"/>
<organism evidence="2 3">
    <name type="scientific">Euroglyphus maynei</name>
    <name type="common">Mayne's house dust mite</name>
    <dbReference type="NCBI Taxonomy" id="6958"/>
    <lineage>
        <taxon>Eukaryota</taxon>
        <taxon>Metazoa</taxon>
        <taxon>Ecdysozoa</taxon>
        <taxon>Arthropoda</taxon>
        <taxon>Chelicerata</taxon>
        <taxon>Arachnida</taxon>
        <taxon>Acari</taxon>
        <taxon>Acariformes</taxon>
        <taxon>Sarcoptiformes</taxon>
        <taxon>Astigmata</taxon>
        <taxon>Psoroptidia</taxon>
        <taxon>Analgoidea</taxon>
        <taxon>Pyroglyphidae</taxon>
        <taxon>Pyroglyphinae</taxon>
        <taxon>Euroglyphus</taxon>
    </lineage>
</organism>
<sequence length="51" mass="5881">MMIDFVQEIVKKLKHVANHVYVNVIHIKIVYHQNVVAFVMVFAVGAVYDPI</sequence>